<evidence type="ECO:0000313" key="2">
    <source>
        <dbReference type="EMBL" id="KAF2456422.1"/>
    </source>
</evidence>
<organism evidence="2 3">
    <name type="scientific">Lineolata rhizophorae</name>
    <dbReference type="NCBI Taxonomy" id="578093"/>
    <lineage>
        <taxon>Eukaryota</taxon>
        <taxon>Fungi</taxon>
        <taxon>Dikarya</taxon>
        <taxon>Ascomycota</taxon>
        <taxon>Pezizomycotina</taxon>
        <taxon>Dothideomycetes</taxon>
        <taxon>Dothideomycetes incertae sedis</taxon>
        <taxon>Lineolatales</taxon>
        <taxon>Lineolataceae</taxon>
        <taxon>Lineolata</taxon>
    </lineage>
</organism>
<dbReference type="Gene3D" id="3.20.20.80">
    <property type="entry name" value="Glycosidases"/>
    <property type="match status" value="1"/>
</dbReference>
<evidence type="ECO:0000256" key="1">
    <source>
        <dbReference type="SAM" id="SignalP"/>
    </source>
</evidence>
<proteinExistence type="predicted"/>
<keyword evidence="3" id="KW-1185">Reference proteome</keyword>
<name>A0A6A6NY89_9PEZI</name>
<dbReference type="SUPFAM" id="SSF51445">
    <property type="entry name" value="(Trans)glycosidases"/>
    <property type="match status" value="1"/>
</dbReference>
<accession>A0A6A6NY89</accession>
<gene>
    <name evidence="2" type="ORF">BDY21DRAFT_287945</name>
</gene>
<dbReference type="InterPro" id="IPR017853">
    <property type="entry name" value="GH"/>
</dbReference>
<feature type="signal peptide" evidence="1">
    <location>
        <begin position="1"/>
        <end position="15"/>
    </location>
</feature>
<dbReference type="EMBL" id="MU001683">
    <property type="protein sequence ID" value="KAF2456422.1"/>
    <property type="molecule type" value="Genomic_DNA"/>
</dbReference>
<evidence type="ECO:0008006" key="4">
    <source>
        <dbReference type="Google" id="ProtNLM"/>
    </source>
</evidence>
<evidence type="ECO:0000313" key="3">
    <source>
        <dbReference type="Proteomes" id="UP000799766"/>
    </source>
</evidence>
<dbReference type="OrthoDB" id="2338662at2759"/>
<protein>
    <recommendedName>
        <fullName evidence="4">Glycoside hydrolase superfamily</fullName>
    </recommendedName>
</protein>
<reference evidence="2" key="1">
    <citation type="journal article" date="2020" name="Stud. Mycol.">
        <title>101 Dothideomycetes genomes: a test case for predicting lifestyles and emergence of pathogens.</title>
        <authorList>
            <person name="Haridas S."/>
            <person name="Albert R."/>
            <person name="Binder M."/>
            <person name="Bloem J."/>
            <person name="Labutti K."/>
            <person name="Salamov A."/>
            <person name="Andreopoulos B."/>
            <person name="Baker S."/>
            <person name="Barry K."/>
            <person name="Bills G."/>
            <person name="Bluhm B."/>
            <person name="Cannon C."/>
            <person name="Castanera R."/>
            <person name="Culley D."/>
            <person name="Daum C."/>
            <person name="Ezra D."/>
            <person name="Gonzalez J."/>
            <person name="Henrissat B."/>
            <person name="Kuo A."/>
            <person name="Liang C."/>
            <person name="Lipzen A."/>
            <person name="Lutzoni F."/>
            <person name="Magnuson J."/>
            <person name="Mondo S."/>
            <person name="Nolan M."/>
            <person name="Ohm R."/>
            <person name="Pangilinan J."/>
            <person name="Park H.-J."/>
            <person name="Ramirez L."/>
            <person name="Alfaro M."/>
            <person name="Sun H."/>
            <person name="Tritt A."/>
            <person name="Yoshinaga Y."/>
            <person name="Zwiers L.-H."/>
            <person name="Turgeon B."/>
            <person name="Goodwin S."/>
            <person name="Spatafora J."/>
            <person name="Crous P."/>
            <person name="Grigoriev I."/>
        </authorList>
    </citation>
    <scope>NUCLEOTIDE SEQUENCE</scope>
    <source>
        <strain evidence="2">ATCC 16933</strain>
    </source>
</reference>
<dbReference type="Proteomes" id="UP000799766">
    <property type="component" value="Unassembled WGS sequence"/>
</dbReference>
<sequence length="573" mass="63304">MVLGLLLLGRLSASADDPFNNPPGVDIWCGKAYRPEDAAFDPGGWLNAPEPSRFLLLDLRVFPRMSVYTADDSEGSFILEARTSRTRGIPYCSGNIQRHDVFSVDPVELAFEVSDAETGRTLVTGLEAPALSISHEVSISIGDLMPRFAPYTINVKLILPDCDQIYTTSTKIFRLPRRDDGGGVTKIDQLYGGLMVQDYLSNSTEWKPLFPFSYYVSWGGWLEQDLTQVDAFKAAGYNIIHVVPGGGYPPVNWTTFEQFFDLCDELGLWVMYDLRHTYQNRTLLSDQISRFASRKSLLLWYTADEPDGHCDPLEAPKTALGRIRELDPWHPVSLCLNCANFHYEEYSAGADIILSDVYPVAVNTSYSEVYGTVCNTTYGCCGCDNCEGRLSDVSDRLDAFRRYQDWLGTAPPKSFWGVPQAFGDEMFWRRNPTPEEEVAMVALSVNHDAKGIVGWIYPTTDSIAAATRALARVVTSEEITAFLLGSSTQSLEVHSPPAAVDAAAWVRESKMLVSVVNSGRATQARVSIILPEMVVGIAASKWGDGSGWKAAGRELSRNGLGKYEVDIVVLDLA</sequence>
<dbReference type="AlphaFoldDB" id="A0A6A6NY89"/>
<keyword evidence="1" id="KW-0732">Signal</keyword>
<feature type="chain" id="PRO_5025391937" description="Glycoside hydrolase superfamily" evidence="1">
    <location>
        <begin position="16"/>
        <end position="573"/>
    </location>
</feature>